<dbReference type="InterPro" id="IPR046350">
    <property type="entry name" value="Cystatin_sf"/>
</dbReference>
<reference evidence="8" key="1">
    <citation type="submission" date="2025-08" db="UniProtKB">
        <authorList>
            <consortium name="RefSeq"/>
        </authorList>
    </citation>
    <scope>IDENTIFICATION</scope>
    <source>
        <tissue evidence="8">Blood</tissue>
    </source>
</reference>
<organism evidence="7 8">
    <name type="scientific">Acinonyx jubatus</name>
    <name type="common">Cheetah</name>
    <dbReference type="NCBI Taxonomy" id="32536"/>
    <lineage>
        <taxon>Eukaryota</taxon>
        <taxon>Metazoa</taxon>
        <taxon>Chordata</taxon>
        <taxon>Craniata</taxon>
        <taxon>Vertebrata</taxon>
        <taxon>Euteleostomi</taxon>
        <taxon>Mammalia</taxon>
        <taxon>Eutheria</taxon>
        <taxon>Laurasiatheria</taxon>
        <taxon>Carnivora</taxon>
        <taxon>Feliformia</taxon>
        <taxon>Felidae</taxon>
        <taxon>Felinae</taxon>
        <taxon>Acinonyx</taxon>
    </lineage>
</organism>
<evidence type="ECO:0000256" key="5">
    <source>
        <dbReference type="SAM" id="MobiDB-lite"/>
    </source>
</evidence>
<sequence>MTHPNRGLSLHLNHPHPRNDQGVKVLLTTYSLLSSPSFLKTCPSSNVTVPQGPPSMLAASLPLLSTAPNFTVCETEVPSLGELKQVLKPEGFRNRSNCRGEKPAHGLGWGRGAGAAGAGHLRPRAAEAPPRPGIEPESWGPGGVGRGGGAQGLEAAPRGRGRARTRAPGSGPPRGRRGVARRGLISSSAGAAHLEPVRRTPRSPASMPPRLQPPLASGTGRPRAAVLPLALLLSLALQGVAAAPAGAGEPEDSLRRRDPELPRGLLEQAARVALHFVNFRAGSPSTLRVLADVLEGRARVNPKKECQVDLVFTTDRYNPEEGEERLGKCSARVFFRNQKPRPAINVTCTRLIEKNKRQQEDYLLYKHMKQLKTPLDVVSIPDSHGHIDPSLRPIWDLAFLGGSYVMWEKTTQFLHYYMAQLSSVNQWKTNDDAIDFDYTVLLHEFSTQEIIPCRIHLVWYPGKPLKVKYHCQELQTPEEASGTEEGSAVAPTELNNF</sequence>
<feature type="region of interest" description="Disordered" evidence="5">
    <location>
        <begin position="476"/>
        <end position="497"/>
    </location>
</feature>
<evidence type="ECO:0000256" key="4">
    <source>
        <dbReference type="PROSITE-ProRule" id="PRU01377"/>
    </source>
</evidence>
<dbReference type="InterPro" id="IPR009684">
    <property type="entry name" value="Latexin"/>
</dbReference>
<evidence type="ECO:0000259" key="6">
    <source>
        <dbReference type="PROSITE" id="PS52033"/>
    </source>
</evidence>
<feature type="domain" description="Cystatin LXN-type" evidence="6">
    <location>
        <begin position="376"/>
        <end position="479"/>
    </location>
</feature>
<feature type="compositionally biased region" description="Gly residues" evidence="5">
    <location>
        <begin position="140"/>
        <end position="151"/>
    </location>
</feature>
<dbReference type="CTD" id="5918"/>
<dbReference type="FunFam" id="3.10.450.10:FF:000021">
    <property type="entry name" value="Retinoic acid receptor responder (tazarotene-induced) 1"/>
    <property type="match status" value="1"/>
</dbReference>
<feature type="compositionally biased region" description="Gly residues" evidence="5">
    <location>
        <begin position="107"/>
        <end position="117"/>
    </location>
</feature>
<feature type="compositionally biased region" description="Basic and acidic residues" evidence="5">
    <location>
        <begin position="94"/>
        <end position="104"/>
    </location>
</feature>
<feature type="region of interest" description="Disordered" evidence="5">
    <location>
        <begin position="94"/>
        <end position="221"/>
    </location>
</feature>
<dbReference type="Gene3D" id="3.10.450.10">
    <property type="match status" value="2"/>
</dbReference>
<evidence type="ECO:0000313" key="8">
    <source>
        <dbReference type="RefSeq" id="XP_026917795.1"/>
    </source>
</evidence>
<keyword evidence="3" id="KW-0677">Repeat</keyword>
<dbReference type="GO" id="GO:0005615">
    <property type="term" value="C:extracellular space"/>
    <property type="evidence" value="ECO:0007669"/>
    <property type="project" value="TreeGrafter"/>
</dbReference>
<proteinExistence type="inferred from homology"/>
<dbReference type="GeneID" id="106969471"/>
<protein>
    <submittedName>
        <fullName evidence="8">Retinoic acid receptor responder protein 1</fullName>
    </submittedName>
</protein>
<keyword evidence="7" id="KW-1185">Reference proteome</keyword>
<dbReference type="Pfam" id="PF06907">
    <property type="entry name" value="LXN"/>
    <property type="match status" value="1"/>
</dbReference>
<evidence type="ECO:0000256" key="2">
    <source>
        <dbReference type="ARBA" id="ARBA00022690"/>
    </source>
</evidence>
<gene>
    <name evidence="8" type="primary">RARRES1</name>
</gene>
<dbReference type="Proteomes" id="UP001652583">
    <property type="component" value="Chromosome C2"/>
</dbReference>
<dbReference type="PANTHER" id="PTHR28591">
    <property type="entry name" value="LATEXIN"/>
    <property type="match status" value="1"/>
</dbReference>
<evidence type="ECO:0000256" key="1">
    <source>
        <dbReference type="ARBA" id="ARBA00010083"/>
    </source>
</evidence>
<feature type="domain" description="Cystatin LXN-type" evidence="6">
    <location>
        <begin position="250"/>
        <end position="356"/>
    </location>
</feature>
<keyword evidence="2 4" id="KW-0646">Protease inhibitor</keyword>
<keyword evidence="8" id="KW-0675">Receptor</keyword>
<dbReference type="GO" id="GO:0008191">
    <property type="term" value="F:metalloendopeptidase inhibitor activity"/>
    <property type="evidence" value="ECO:0007669"/>
    <property type="project" value="UniProtKB-UniRule"/>
</dbReference>
<dbReference type="KEGG" id="aju:106969471"/>
<evidence type="ECO:0000313" key="7">
    <source>
        <dbReference type="Proteomes" id="UP001652583"/>
    </source>
</evidence>
<dbReference type="RefSeq" id="XP_026917795.1">
    <property type="nucleotide sequence ID" value="XM_027061994.2"/>
</dbReference>
<dbReference type="PANTHER" id="PTHR28591:SF2">
    <property type="entry name" value="RETINOIC ACID RECEPTOR RESPONDER PROTEIN 1"/>
    <property type="match status" value="1"/>
</dbReference>
<accession>A0A6J1ZNJ9</accession>
<evidence type="ECO:0000256" key="3">
    <source>
        <dbReference type="ARBA" id="ARBA00022737"/>
    </source>
</evidence>
<dbReference type="FunFam" id="3.10.450.10:FF:000012">
    <property type="entry name" value="Retinoic acid receptor responder (tazarotene-induced) 1"/>
    <property type="match status" value="1"/>
</dbReference>
<comment type="similarity">
    <text evidence="1 4">Belongs to the protease inhibitor I47 (latexin) family.</text>
</comment>
<name>A0A6J1ZNJ9_ACIJB</name>
<dbReference type="InterPro" id="IPR049897">
    <property type="entry name" value="CYSTATIN_LXN"/>
</dbReference>
<dbReference type="PROSITE" id="PS52033">
    <property type="entry name" value="CYSTATIN_LXN"/>
    <property type="match status" value="2"/>
</dbReference>
<dbReference type="SUPFAM" id="SSF54403">
    <property type="entry name" value="Cystatin/monellin"/>
    <property type="match status" value="2"/>
</dbReference>
<dbReference type="AlphaFoldDB" id="A0A6J1ZNJ9"/>